<feature type="region of interest" description="Disordered" evidence="1">
    <location>
        <begin position="102"/>
        <end position="147"/>
    </location>
</feature>
<reference evidence="3" key="1">
    <citation type="journal article" date="2013" name="Genome Announc.">
        <title>Draft genome sequence of the grapevine dieback fungus Eutypa lata UCR-EL1.</title>
        <authorList>
            <person name="Blanco-Ulate B."/>
            <person name="Rolshausen P.E."/>
            <person name="Cantu D."/>
        </authorList>
    </citation>
    <scope>NUCLEOTIDE SEQUENCE [LARGE SCALE GENOMIC DNA]</scope>
    <source>
        <strain evidence="3">UCR-EL1</strain>
    </source>
</reference>
<accession>M7S5M3</accession>
<dbReference type="KEGG" id="ela:UCREL1_11711"/>
<dbReference type="AlphaFoldDB" id="M7S5M3"/>
<protein>
    <submittedName>
        <fullName evidence="2">Uncharacterized protein</fullName>
    </submittedName>
</protein>
<evidence type="ECO:0000256" key="1">
    <source>
        <dbReference type="SAM" id="MobiDB-lite"/>
    </source>
</evidence>
<evidence type="ECO:0000313" key="3">
    <source>
        <dbReference type="Proteomes" id="UP000012174"/>
    </source>
</evidence>
<evidence type="ECO:0000313" key="2">
    <source>
        <dbReference type="EMBL" id="EMR61374.1"/>
    </source>
</evidence>
<dbReference type="HOGENOM" id="CLU_1481992_0_0_1"/>
<name>M7S5M3_EUTLA</name>
<dbReference type="EMBL" id="KB707642">
    <property type="protein sequence ID" value="EMR61374.1"/>
    <property type="molecule type" value="Genomic_DNA"/>
</dbReference>
<dbReference type="OrthoDB" id="5242853at2759"/>
<keyword evidence="3" id="KW-1185">Reference proteome</keyword>
<proteinExistence type="predicted"/>
<gene>
    <name evidence="2" type="ORF">UCREL1_11711</name>
</gene>
<organism evidence="2 3">
    <name type="scientific">Eutypa lata (strain UCR-EL1)</name>
    <name type="common">Grapevine dieback disease fungus</name>
    <name type="synonym">Eutypa armeniacae</name>
    <dbReference type="NCBI Taxonomy" id="1287681"/>
    <lineage>
        <taxon>Eukaryota</taxon>
        <taxon>Fungi</taxon>
        <taxon>Dikarya</taxon>
        <taxon>Ascomycota</taxon>
        <taxon>Pezizomycotina</taxon>
        <taxon>Sordariomycetes</taxon>
        <taxon>Xylariomycetidae</taxon>
        <taxon>Xylariales</taxon>
        <taxon>Diatrypaceae</taxon>
        <taxon>Eutypa</taxon>
    </lineage>
</organism>
<dbReference type="Proteomes" id="UP000012174">
    <property type="component" value="Unassembled WGS sequence"/>
</dbReference>
<sequence length="182" mass="20458">MVISRPDQETCAEIKLEENELAVQLDLIVEAFKQFREKNNHSAEDSLRRWWSLLDPILPETEQDSRCYDEMNGPRHVLVGEKSRAKNSANFDVLGDSKAIKDEERLENGTVKDMNEEDLGRSKSDTSEGADSSEDGREGTCLEYGGEAGIDKNDLEFLDVIVIRFSKILGQGWADNFLSGAE</sequence>